<evidence type="ECO:0000256" key="1">
    <source>
        <dbReference type="SAM" id="SignalP"/>
    </source>
</evidence>
<evidence type="ECO:0008006" key="4">
    <source>
        <dbReference type="Google" id="ProtNLM"/>
    </source>
</evidence>
<keyword evidence="1" id="KW-0732">Signal</keyword>
<dbReference type="AlphaFoldDB" id="A0A918HNQ4"/>
<keyword evidence="3" id="KW-1185">Reference proteome</keyword>
<gene>
    <name evidence="2" type="ORF">GCM10010226_78020</name>
</gene>
<dbReference type="Proteomes" id="UP000646776">
    <property type="component" value="Unassembled WGS sequence"/>
</dbReference>
<organism evidence="2 3">
    <name type="scientific">Streptomyces phaeofaciens</name>
    <dbReference type="NCBI Taxonomy" id="68254"/>
    <lineage>
        <taxon>Bacteria</taxon>
        <taxon>Bacillati</taxon>
        <taxon>Actinomycetota</taxon>
        <taxon>Actinomycetes</taxon>
        <taxon>Kitasatosporales</taxon>
        <taxon>Streptomycetaceae</taxon>
        <taxon>Streptomyces</taxon>
    </lineage>
</organism>
<evidence type="ECO:0000313" key="3">
    <source>
        <dbReference type="Proteomes" id="UP000646776"/>
    </source>
</evidence>
<reference evidence="2" key="2">
    <citation type="submission" date="2020-09" db="EMBL/GenBank/DDBJ databases">
        <authorList>
            <person name="Sun Q."/>
            <person name="Ohkuma M."/>
        </authorList>
    </citation>
    <scope>NUCLEOTIDE SEQUENCE</scope>
    <source>
        <strain evidence="2">JCM 4125</strain>
    </source>
</reference>
<protein>
    <recommendedName>
        <fullName evidence="4">Secreted protein</fullName>
    </recommendedName>
</protein>
<feature type="chain" id="PRO_5038407654" description="Secreted protein" evidence="1">
    <location>
        <begin position="21"/>
        <end position="119"/>
    </location>
</feature>
<evidence type="ECO:0000313" key="2">
    <source>
        <dbReference type="EMBL" id="GGT87992.1"/>
    </source>
</evidence>
<comment type="caution">
    <text evidence="2">The sequence shown here is derived from an EMBL/GenBank/DDBJ whole genome shotgun (WGS) entry which is preliminary data.</text>
</comment>
<proteinExistence type="predicted"/>
<feature type="signal peptide" evidence="1">
    <location>
        <begin position="1"/>
        <end position="20"/>
    </location>
</feature>
<name>A0A918HNQ4_9ACTN</name>
<accession>A0A918HNQ4</accession>
<dbReference type="EMBL" id="BMSA01000034">
    <property type="protein sequence ID" value="GGT87992.1"/>
    <property type="molecule type" value="Genomic_DNA"/>
</dbReference>
<sequence length="119" mass="12301">MIALLSAGVVVLAGSGYAVGAGHDDGAAERSAKCEQPTRDFAERAGRLRKQVQGDDARWQVVTAQTEILAVLVKQNATCFDAGTRAAATVVQRLSGGEQDAARCDLIGIKAGDCAVQVS</sequence>
<reference evidence="2" key="1">
    <citation type="journal article" date="2014" name="Int. J. Syst. Evol. Microbiol.">
        <title>Complete genome sequence of Corynebacterium casei LMG S-19264T (=DSM 44701T), isolated from a smear-ripened cheese.</title>
        <authorList>
            <consortium name="US DOE Joint Genome Institute (JGI-PGF)"/>
            <person name="Walter F."/>
            <person name="Albersmeier A."/>
            <person name="Kalinowski J."/>
            <person name="Ruckert C."/>
        </authorList>
    </citation>
    <scope>NUCLEOTIDE SEQUENCE</scope>
    <source>
        <strain evidence="2">JCM 4125</strain>
    </source>
</reference>